<dbReference type="EMBL" id="JACCGK010000006">
    <property type="protein sequence ID" value="NYT72479.1"/>
    <property type="molecule type" value="Genomic_DNA"/>
</dbReference>
<gene>
    <name evidence="2" type="ORF">HZU72_08580</name>
</gene>
<evidence type="ECO:0000313" key="2">
    <source>
        <dbReference type="EMBL" id="NYT72479.1"/>
    </source>
</evidence>
<dbReference type="Gene3D" id="1.25.40.10">
    <property type="entry name" value="Tetratricopeptide repeat domain"/>
    <property type="match status" value="1"/>
</dbReference>
<dbReference type="Proteomes" id="UP000520876">
    <property type="component" value="Unassembled WGS sequence"/>
</dbReference>
<proteinExistence type="predicted"/>
<accession>A0A7Z0N6E6</accession>
<protein>
    <recommendedName>
        <fullName evidence="4">Tetratricopeptide repeat protein</fullName>
    </recommendedName>
</protein>
<dbReference type="InterPro" id="IPR011990">
    <property type="entry name" value="TPR-like_helical_dom_sf"/>
</dbReference>
<dbReference type="SUPFAM" id="SSF48452">
    <property type="entry name" value="TPR-like"/>
    <property type="match status" value="1"/>
</dbReference>
<evidence type="ECO:0000313" key="3">
    <source>
        <dbReference type="Proteomes" id="UP000520876"/>
    </source>
</evidence>
<comment type="caution">
    <text evidence="2">The sequence shown here is derived from an EMBL/GenBank/DDBJ whole genome shotgun (WGS) entry which is preliminary data.</text>
</comment>
<dbReference type="RefSeq" id="WP_180091406.1">
    <property type="nucleotide sequence ID" value="NZ_JACCGK010000006.1"/>
</dbReference>
<keyword evidence="3" id="KW-1185">Reference proteome</keyword>
<organism evidence="2 3">
    <name type="scientific">Vreelandella sedimenti</name>
    <dbReference type="NCBI Taxonomy" id="2729618"/>
    <lineage>
        <taxon>Bacteria</taxon>
        <taxon>Pseudomonadati</taxon>
        <taxon>Pseudomonadota</taxon>
        <taxon>Gammaproteobacteria</taxon>
        <taxon>Oceanospirillales</taxon>
        <taxon>Halomonadaceae</taxon>
        <taxon>Vreelandella</taxon>
    </lineage>
</organism>
<name>A0A7Z0N6E6_9GAMM</name>
<feature type="compositionally biased region" description="Basic and acidic residues" evidence="1">
    <location>
        <begin position="123"/>
        <end position="139"/>
    </location>
</feature>
<sequence length="556" mass="63590">MISKNRKDKRDRKSISSDVPLLSQVNQLVSHGLRQAAIDLLDEAISSSPNDTSLLSALGRVYLLDRQPDKAVIYLRRSHVQSNSHSAQENYYASEAFTDEDAAYLDERSEELSNEEFSMQDEVSTREPDDSKPQAESPRRTLHLKCSRIKRRQAITKGDSGPKITVIKRRSKGNQAEQGVDFEEELKPVEWVNELPEIKKGNDLASVASRNIEGSLPVTSTFGESLSNVDVNSSKYDDLHRDNHLTTLFDECLDDLEEDLDLDDLSSSALSFNKIVDDFDDDQNEVDLELEQLEKVPSVDDFDFNSEDFGWEDLDDFEESASRENEDEDLALIGITRTERARQVAVVVLGQTEWDPEYLTLLQTIFTESGWGATRIAIEGLIERGAVPEEIILARQIRSIWFNNEHLWTSFRMKSNAPFMQAEAVYKNFSWADALRLIHCFPSIPDGTEIEAFIDHIYDEWYSNDRLRRHFKAFLKYFRYRIVETKRTLPGDIGFLFSSPLEAEWGADNPELMSAISDMRSELRELGADSGFEMPGTDNKFNILLKETFDEEKESK</sequence>
<dbReference type="AlphaFoldDB" id="A0A7Z0N6E6"/>
<evidence type="ECO:0000256" key="1">
    <source>
        <dbReference type="SAM" id="MobiDB-lite"/>
    </source>
</evidence>
<evidence type="ECO:0008006" key="4">
    <source>
        <dbReference type="Google" id="ProtNLM"/>
    </source>
</evidence>
<reference evidence="2 3" key="1">
    <citation type="submission" date="2020-07" db="EMBL/GenBank/DDBJ databases">
        <title>Halomonas sp. QX-2 draft genome sequence.</title>
        <authorList>
            <person name="Qiu X."/>
        </authorList>
    </citation>
    <scope>NUCLEOTIDE SEQUENCE [LARGE SCALE GENOMIC DNA]</scope>
    <source>
        <strain evidence="2 3">QX-2</strain>
    </source>
</reference>
<feature type="region of interest" description="Disordered" evidence="1">
    <location>
        <begin position="107"/>
        <end position="143"/>
    </location>
</feature>